<evidence type="ECO:0000313" key="4">
    <source>
        <dbReference type="EMBL" id="GAA0453326.1"/>
    </source>
</evidence>
<dbReference type="PANTHER" id="PTHR31157:SF1">
    <property type="entry name" value="SCP DOMAIN-CONTAINING PROTEIN"/>
    <property type="match status" value="1"/>
</dbReference>
<feature type="domain" description="SCP" evidence="3">
    <location>
        <begin position="179"/>
        <end position="294"/>
    </location>
</feature>
<keyword evidence="5" id="KW-1185">Reference proteome</keyword>
<feature type="compositionally biased region" description="Basic and acidic residues" evidence="1">
    <location>
        <begin position="118"/>
        <end position="134"/>
    </location>
</feature>
<evidence type="ECO:0000259" key="3">
    <source>
        <dbReference type="Pfam" id="PF00188"/>
    </source>
</evidence>
<dbReference type="InterPro" id="IPR035940">
    <property type="entry name" value="CAP_sf"/>
</dbReference>
<comment type="caution">
    <text evidence="4">The sequence shown here is derived from an EMBL/GenBank/DDBJ whole genome shotgun (WGS) entry which is preliminary data.</text>
</comment>
<feature type="compositionally biased region" description="Polar residues" evidence="1">
    <location>
        <begin position="53"/>
        <end position="65"/>
    </location>
</feature>
<dbReference type="RefSeq" id="WP_343781580.1">
    <property type="nucleotide sequence ID" value="NZ_BAAACZ010000005.1"/>
</dbReference>
<dbReference type="PROSITE" id="PS51257">
    <property type="entry name" value="PROKAR_LIPOPROTEIN"/>
    <property type="match status" value="1"/>
</dbReference>
<proteinExistence type="predicted"/>
<keyword evidence="2" id="KW-0732">Signal</keyword>
<name>A0ABN0ZN29_9BACI</name>
<feature type="signal peptide" evidence="2">
    <location>
        <begin position="1"/>
        <end position="24"/>
    </location>
</feature>
<evidence type="ECO:0000256" key="2">
    <source>
        <dbReference type="SAM" id="SignalP"/>
    </source>
</evidence>
<dbReference type="Pfam" id="PF00188">
    <property type="entry name" value="CAP"/>
    <property type="match status" value="1"/>
</dbReference>
<protein>
    <recommendedName>
        <fullName evidence="3">SCP domain-containing protein</fullName>
    </recommendedName>
</protein>
<reference evidence="4 5" key="1">
    <citation type="journal article" date="2019" name="Int. J. Syst. Evol. Microbiol.">
        <title>The Global Catalogue of Microorganisms (GCM) 10K type strain sequencing project: providing services to taxonomists for standard genome sequencing and annotation.</title>
        <authorList>
            <consortium name="The Broad Institute Genomics Platform"/>
            <consortium name="The Broad Institute Genome Sequencing Center for Infectious Disease"/>
            <person name="Wu L."/>
            <person name="Ma J."/>
        </authorList>
    </citation>
    <scope>NUCLEOTIDE SEQUENCE [LARGE SCALE GENOMIC DNA]</scope>
    <source>
        <strain evidence="4 5">JCM 14193</strain>
    </source>
</reference>
<dbReference type="Proteomes" id="UP001500740">
    <property type="component" value="Unassembled WGS sequence"/>
</dbReference>
<feature type="compositionally biased region" description="Low complexity" evidence="1">
    <location>
        <begin position="101"/>
        <end position="117"/>
    </location>
</feature>
<feature type="chain" id="PRO_5045311060" description="SCP domain-containing protein" evidence="2">
    <location>
        <begin position="25"/>
        <end position="297"/>
    </location>
</feature>
<accession>A0ABN0ZN29</accession>
<dbReference type="EMBL" id="BAAACZ010000005">
    <property type="protein sequence ID" value="GAA0453326.1"/>
    <property type="molecule type" value="Genomic_DNA"/>
</dbReference>
<sequence length="297" mass="34057">MKRFRNSILSMIAMALLFTAACQTGDEAQQRQTGDDQNITQLNTGERQDGNRNTHPYYNRQNQDNLRFPYETNDINYQMRGRENVNDWEPFNFNNRRGDNQRGQQGQDGLGDILRGQEGQREHGQGRQQGRDEGQQGQQDQQREDSPEADDEVGEPGQQDQDQTTDVETDQSVIEEVVRLTNEQREEHGLNPVELDNELTDVAQRKSVDMADNNYFSHNSPTYGSPFDMLDHYDVSYTGASENIAAGQHSADEAVNNWMNSEGHRENILNDQWTHIGVGYEDSGQMSPYWTQMFIVK</sequence>
<feature type="region of interest" description="Disordered" evidence="1">
    <location>
        <begin position="28"/>
        <end position="69"/>
    </location>
</feature>
<dbReference type="Gene3D" id="3.40.33.10">
    <property type="entry name" value="CAP"/>
    <property type="match status" value="1"/>
</dbReference>
<gene>
    <name evidence="4" type="ORF">GCM10008935_05050</name>
</gene>
<evidence type="ECO:0000256" key="1">
    <source>
        <dbReference type="SAM" id="MobiDB-lite"/>
    </source>
</evidence>
<dbReference type="CDD" id="cd05379">
    <property type="entry name" value="CAP_bacterial"/>
    <property type="match status" value="1"/>
</dbReference>
<organism evidence="4 5">
    <name type="scientific">Alkalibacillus silvisoli</name>
    <dbReference type="NCBI Taxonomy" id="392823"/>
    <lineage>
        <taxon>Bacteria</taxon>
        <taxon>Bacillati</taxon>
        <taxon>Bacillota</taxon>
        <taxon>Bacilli</taxon>
        <taxon>Bacillales</taxon>
        <taxon>Bacillaceae</taxon>
        <taxon>Alkalibacillus</taxon>
    </lineage>
</organism>
<feature type="region of interest" description="Disordered" evidence="1">
    <location>
        <begin position="86"/>
        <end position="170"/>
    </location>
</feature>
<dbReference type="InterPro" id="IPR014044">
    <property type="entry name" value="CAP_dom"/>
</dbReference>
<feature type="compositionally biased region" description="Polar residues" evidence="1">
    <location>
        <begin position="28"/>
        <end position="45"/>
    </location>
</feature>
<dbReference type="SUPFAM" id="SSF55797">
    <property type="entry name" value="PR-1-like"/>
    <property type="match status" value="1"/>
</dbReference>
<dbReference type="PANTHER" id="PTHR31157">
    <property type="entry name" value="SCP DOMAIN-CONTAINING PROTEIN"/>
    <property type="match status" value="1"/>
</dbReference>
<evidence type="ECO:0000313" key="5">
    <source>
        <dbReference type="Proteomes" id="UP001500740"/>
    </source>
</evidence>